<reference evidence="2" key="1">
    <citation type="submission" date="2020-11" db="EMBL/GenBank/DDBJ databases">
        <authorList>
            <person name="Tran Van P."/>
        </authorList>
    </citation>
    <scope>NUCLEOTIDE SEQUENCE</scope>
</reference>
<dbReference type="Gene3D" id="3.20.110.10">
    <property type="entry name" value="Glycoside hydrolase 38, N terminal domain"/>
    <property type="match status" value="1"/>
</dbReference>
<evidence type="ECO:0000259" key="1">
    <source>
        <dbReference type="Pfam" id="PF01074"/>
    </source>
</evidence>
<feature type="domain" description="Glycoside hydrolase family 38 N-terminal" evidence="1">
    <location>
        <begin position="1"/>
        <end position="113"/>
    </location>
</feature>
<accession>A0A7R9R1M6</accession>
<gene>
    <name evidence="2" type="ORF">ONB1V03_LOCUS21690</name>
</gene>
<dbReference type="GO" id="GO:0004559">
    <property type="term" value="F:alpha-mannosidase activity"/>
    <property type="evidence" value="ECO:0007669"/>
    <property type="project" value="InterPro"/>
</dbReference>
<evidence type="ECO:0000313" key="3">
    <source>
        <dbReference type="Proteomes" id="UP000728032"/>
    </source>
</evidence>
<feature type="non-terminal residue" evidence="2">
    <location>
        <position position="1"/>
    </location>
</feature>
<proteinExistence type="predicted"/>
<dbReference type="Proteomes" id="UP000728032">
    <property type="component" value="Unassembled WGS sequence"/>
</dbReference>
<dbReference type="AlphaFoldDB" id="A0A7R9R1M6"/>
<dbReference type="EMBL" id="OC958418">
    <property type="protein sequence ID" value="CAD7665132.1"/>
    <property type="molecule type" value="Genomic_DNA"/>
</dbReference>
<dbReference type="PANTHER" id="PTHR11607:SF3">
    <property type="entry name" value="LYSOSOMAL ALPHA-MANNOSIDASE"/>
    <property type="match status" value="1"/>
</dbReference>
<dbReference type="EMBL" id="CAJPVJ010043593">
    <property type="protein sequence ID" value="CAG2182269.1"/>
    <property type="molecule type" value="Genomic_DNA"/>
</dbReference>
<keyword evidence="3" id="KW-1185">Reference proteome</keyword>
<dbReference type="SUPFAM" id="SSF88713">
    <property type="entry name" value="Glycoside hydrolase/deacetylase"/>
    <property type="match status" value="1"/>
</dbReference>
<evidence type="ECO:0000313" key="2">
    <source>
        <dbReference type="EMBL" id="CAD7665132.1"/>
    </source>
</evidence>
<dbReference type="InterPro" id="IPR011330">
    <property type="entry name" value="Glyco_hydro/deAcase_b/a-brl"/>
</dbReference>
<dbReference type="PANTHER" id="PTHR11607">
    <property type="entry name" value="ALPHA-MANNOSIDASE"/>
    <property type="match status" value="1"/>
</dbReference>
<dbReference type="Pfam" id="PF01074">
    <property type="entry name" value="Glyco_hydro_38N"/>
    <property type="match status" value="1"/>
</dbReference>
<dbReference type="InterPro" id="IPR050843">
    <property type="entry name" value="Glycosyl_Hydrlase_38"/>
</dbReference>
<organism evidence="2">
    <name type="scientific">Oppiella nova</name>
    <dbReference type="NCBI Taxonomy" id="334625"/>
    <lineage>
        <taxon>Eukaryota</taxon>
        <taxon>Metazoa</taxon>
        <taxon>Ecdysozoa</taxon>
        <taxon>Arthropoda</taxon>
        <taxon>Chelicerata</taxon>
        <taxon>Arachnida</taxon>
        <taxon>Acari</taxon>
        <taxon>Acariformes</taxon>
        <taxon>Sarcoptiformes</taxon>
        <taxon>Oribatida</taxon>
        <taxon>Brachypylina</taxon>
        <taxon>Oppioidea</taxon>
        <taxon>Oppiidae</taxon>
        <taxon>Oppiella</taxon>
    </lineage>
</organism>
<name>A0A7R9R1M6_9ACAR</name>
<protein>
    <recommendedName>
        <fullName evidence="1">Glycoside hydrolase family 38 N-terminal domain-containing protein</fullName>
    </recommendedName>
</protein>
<sequence length="114" mass="12823">MASLYSQMGFDGHVFNRGVFPKGEFVWGGSPDLGANADIFTTILHNHYSAPDGFDFEDGNDINSENKRQKADTIVSLAKQWSKDFGDTNQVLMTFGDDFKYNNAEHYFANLDKL</sequence>
<dbReference type="InterPro" id="IPR000602">
    <property type="entry name" value="Glyco_hydro_38_N"/>
</dbReference>
<dbReference type="GO" id="GO:0005764">
    <property type="term" value="C:lysosome"/>
    <property type="evidence" value="ECO:0007669"/>
    <property type="project" value="TreeGrafter"/>
</dbReference>
<dbReference type="OrthoDB" id="6497226at2759"/>
<dbReference type="InterPro" id="IPR027291">
    <property type="entry name" value="Glyco_hydro_38_N_sf"/>
</dbReference>
<dbReference type="GO" id="GO:0006013">
    <property type="term" value="P:mannose metabolic process"/>
    <property type="evidence" value="ECO:0007669"/>
    <property type="project" value="InterPro"/>
</dbReference>